<dbReference type="STRING" id="477680.SAMN05421788_112116"/>
<name>A0A173MLN5_9BACT</name>
<feature type="domain" description="HTH araC/xylS-type" evidence="4">
    <location>
        <begin position="185"/>
        <end position="284"/>
    </location>
</feature>
<dbReference type="PANTHER" id="PTHR43280">
    <property type="entry name" value="ARAC-FAMILY TRANSCRIPTIONAL REGULATOR"/>
    <property type="match status" value="1"/>
</dbReference>
<dbReference type="InterPro" id="IPR009057">
    <property type="entry name" value="Homeodomain-like_sf"/>
</dbReference>
<dbReference type="Gene3D" id="1.10.10.60">
    <property type="entry name" value="Homeodomain-like"/>
    <property type="match status" value="2"/>
</dbReference>
<evidence type="ECO:0000256" key="1">
    <source>
        <dbReference type="ARBA" id="ARBA00023015"/>
    </source>
</evidence>
<dbReference type="SUPFAM" id="SSF46689">
    <property type="entry name" value="Homeodomain-like"/>
    <property type="match status" value="2"/>
</dbReference>
<dbReference type="Proteomes" id="UP000186917">
    <property type="component" value="Unassembled WGS sequence"/>
</dbReference>
<dbReference type="RefSeq" id="WP_076382184.1">
    <property type="nucleotide sequence ID" value="NZ_AP017422.1"/>
</dbReference>
<dbReference type="InterPro" id="IPR018060">
    <property type="entry name" value="HTH_AraC"/>
</dbReference>
<dbReference type="OrthoDB" id="745435at2"/>
<evidence type="ECO:0000256" key="3">
    <source>
        <dbReference type="ARBA" id="ARBA00023163"/>
    </source>
</evidence>
<proteinExistence type="predicted"/>
<dbReference type="SUPFAM" id="SSF51215">
    <property type="entry name" value="Regulatory protein AraC"/>
    <property type="match status" value="1"/>
</dbReference>
<dbReference type="KEGG" id="fln:FLA_4344"/>
<dbReference type="InterPro" id="IPR013096">
    <property type="entry name" value="Cupin_2"/>
</dbReference>
<dbReference type="SMART" id="SM00342">
    <property type="entry name" value="HTH_ARAC"/>
    <property type="match status" value="1"/>
</dbReference>
<evidence type="ECO:0000259" key="4">
    <source>
        <dbReference type="PROSITE" id="PS01124"/>
    </source>
</evidence>
<dbReference type="GO" id="GO:0043565">
    <property type="term" value="F:sequence-specific DNA binding"/>
    <property type="evidence" value="ECO:0007669"/>
    <property type="project" value="InterPro"/>
</dbReference>
<dbReference type="PROSITE" id="PS00041">
    <property type="entry name" value="HTH_ARAC_FAMILY_1"/>
    <property type="match status" value="1"/>
</dbReference>
<keyword evidence="6" id="KW-1185">Reference proteome</keyword>
<dbReference type="Gene3D" id="2.60.120.10">
    <property type="entry name" value="Jelly Rolls"/>
    <property type="match status" value="1"/>
</dbReference>
<evidence type="ECO:0000256" key="2">
    <source>
        <dbReference type="ARBA" id="ARBA00023125"/>
    </source>
</evidence>
<keyword evidence="1" id="KW-0805">Transcription regulation</keyword>
<organism evidence="5 6">
    <name type="scientific">Filimonas lacunae</name>
    <dbReference type="NCBI Taxonomy" id="477680"/>
    <lineage>
        <taxon>Bacteria</taxon>
        <taxon>Pseudomonadati</taxon>
        <taxon>Bacteroidota</taxon>
        <taxon>Chitinophagia</taxon>
        <taxon>Chitinophagales</taxon>
        <taxon>Chitinophagaceae</taxon>
        <taxon>Filimonas</taxon>
    </lineage>
</organism>
<protein>
    <submittedName>
        <fullName evidence="5">AraC-type DNA-binding protein</fullName>
    </submittedName>
</protein>
<dbReference type="InterPro" id="IPR018062">
    <property type="entry name" value="HTH_AraC-typ_CS"/>
</dbReference>
<dbReference type="AlphaFoldDB" id="A0A173MLN5"/>
<dbReference type="PANTHER" id="PTHR43280:SF27">
    <property type="entry name" value="TRANSCRIPTIONAL REGULATOR MTLR"/>
    <property type="match status" value="1"/>
</dbReference>
<keyword evidence="3" id="KW-0804">Transcription</keyword>
<evidence type="ECO:0000313" key="6">
    <source>
        <dbReference type="Proteomes" id="UP000186917"/>
    </source>
</evidence>
<dbReference type="GO" id="GO:0003700">
    <property type="term" value="F:DNA-binding transcription factor activity"/>
    <property type="evidence" value="ECO:0007669"/>
    <property type="project" value="InterPro"/>
</dbReference>
<evidence type="ECO:0000313" key="5">
    <source>
        <dbReference type="EMBL" id="SIT33318.1"/>
    </source>
</evidence>
<reference evidence="6" key="1">
    <citation type="submission" date="2017-01" db="EMBL/GenBank/DDBJ databases">
        <authorList>
            <person name="Varghese N."/>
            <person name="Submissions S."/>
        </authorList>
    </citation>
    <scope>NUCLEOTIDE SEQUENCE [LARGE SCALE GENOMIC DNA]</scope>
    <source>
        <strain evidence="6">DSM 21054</strain>
    </source>
</reference>
<dbReference type="InterPro" id="IPR037923">
    <property type="entry name" value="HTH-like"/>
</dbReference>
<sequence length="293" mass="33262">MKAIPYLVSVQKESSIVVEADELPFFYNQLHHHKEMQITLIESGEGVLIVGNYSQPFEAGQVYIIGANQPHMFKTDASLIQKKTKSKAVHIFFDMEKLRPCFGLLPELTAVEKLVSRASCGLQLNEGHRKQIGREIQFIEKSEGLTRLTTLLHLLEYIAAEVQLCRDLGTGISSPAKTFSGFRMDDVYKYTLENYHKDVSIQQIAEVACLTPHAFCKYFKKHTRKTYLTFLNEIRISEACKKITLGEYEGLSSLGYSTGFNNAVTFNRVFKRVIGMAPSDYVKKVRGERVMSE</sequence>
<dbReference type="EMBL" id="FTOR01000012">
    <property type="protein sequence ID" value="SIT33318.1"/>
    <property type="molecule type" value="Genomic_DNA"/>
</dbReference>
<gene>
    <name evidence="5" type="ORF">SAMN05421788_112116</name>
</gene>
<dbReference type="Pfam" id="PF07883">
    <property type="entry name" value="Cupin_2"/>
    <property type="match status" value="1"/>
</dbReference>
<dbReference type="Pfam" id="PF12833">
    <property type="entry name" value="HTH_18"/>
    <property type="match status" value="1"/>
</dbReference>
<keyword evidence="2 5" id="KW-0238">DNA-binding</keyword>
<dbReference type="PROSITE" id="PS01124">
    <property type="entry name" value="HTH_ARAC_FAMILY_2"/>
    <property type="match status" value="1"/>
</dbReference>
<accession>A0A173MLN5</accession>
<dbReference type="InterPro" id="IPR014710">
    <property type="entry name" value="RmlC-like_jellyroll"/>
</dbReference>